<dbReference type="SUPFAM" id="SSF56784">
    <property type="entry name" value="HAD-like"/>
    <property type="match status" value="1"/>
</dbReference>
<evidence type="ECO:0000313" key="3">
    <source>
        <dbReference type="Proteomes" id="UP000694871"/>
    </source>
</evidence>
<evidence type="ECO:0000256" key="1">
    <source>
        <dbReference type="ARBA" id="ARBA00007958"/>
    </source>
</evidence>
<dbReference type="Gene3D" id="3.40.50.1000">
    <property type="entry name" value="HAD superfamily/HAD-like"/>
    <property type="match status" value="1"/>
</dbReference>
<evidence type="ECO:0000256" key="2">
    <source>
        <dbReference type="ARBA" id="ARBA00015556"/>
    </source>
</evidence>
<sequence length="240" mass="27561">MLKLRLLTWDVKDTLLRLRIPVGESYAAEARARGLQVEAEALNRAFRQAYKAQGQRFPNYGLDRGLSSKQWWLEVVMETFRLSGVHEDKVLLSIAEKLYCDYCSKRNWELLPGASETLQQCRQLGIRMAVISNFDRRLSEILAQCDLQQHFEFVLSSENLGFAKPDKRIFLEALRISRVPPPLAAHVGDNYMNDYRAPREVGMHSFLIKTLGKPASWETEVPQEHILPSLTYLPSLIQKG</sequence>
<reference evidence="4" key="1">
    <citation type="submission" date="2025-08" db="UniProtKB">
        <authorList>
            <consortium name="RefSeq"/>
        </authorList>
    </citation>
    <scope>IDENTIFICATION</scope>
</reference>
<evidence type="ECO:0000313" key="4">
    <source>
        <dbReference type="RefSeq" id="XP_015278613.1"/>
    </source>
</evidence>
<dbReference type="NCBIfam" id="TIGR01549">
    <property type="entry name" value="HAD-SF-IA-v1"/>
    <property type="match status" value="1"/>
</dbReference>
<dbReference type="PANTHER" id="PTHR46191:SF2">
    <property type="entry name" value="HALOACID DEHALOGENASE-LIKE HYDROLASE DOMAIN-CONTAINING PROTEIN 3"/>
    <property type="match status" value="1"/>
</dbReference>
<protein>
    <recommendedName>
        <fullName evidence="2">Haloacid dehalogenase-like hydrolase domain-containing protein 3</fullName>
    </recommendedName>
</protein>
<dbReference type="CDD" id="cd16415">
    <property type="entry name" value="HAD_dREG-2_like"/>
    <property type="match status" value="1"/>
</dbReference>
<dbReference type="InterPro" id="IPR011949">
    <property type="entry name" value="HAD-SF_hydro_IA_REG-2-like"/>
</dbReference>
<dbReference type="InterPro" id="IPR036412">
    <property type="entry name" value="HAD-like_sf"/>
</dbReference>
<dbReference type="Pfam" id="PF00702">
    <property type="entry name" value="Hydrolase"/>
    <property type="match status" value="1"/>
</dbReference>
<dbReference type="RefSeq" id="XP_015278613.1">
    <property type="nucleotide sequence ID" value="XM_015423127.1"/>
</dbReference>
<accession>A0ABM1KY26</accession>
<gene>
    <name evidence="4" type="primary">HDHD3</name>
</gene>
<dbReference type="SFLD" id="SFLDG01129">
    <property type="entry name" value="C1.5:_HAD__Beta-PGM__Phosphata"/>
    <property type="match status" value="1"/>
</dbReference>
<organism evidence="3 4">
    <name type="scientific">Gekko japonicus</name>
    <name type="common">Schlegel's Japanese gecko</name>
    <dbReference type="NCBI Taxonomy" id="146911"/>
    <lineage>
        <taxon>Eukaryota</taxon>
        <taxon>Metazoa</taxon>
        <taxon>Chordata</taxon>
        <taxon>Craniata</taxon>
        <taxon>Vertebrata</taxon>
        <taxon>Euteleostomi</taxon>
        <taxon>Lepidosauria</taxon>
        <taxon>Squamata</taxon>
        <taxon>Bifurcata</taxon>
        <taxon>Gekkota</taxon>
        <taxon>Gekkonidae</taxon>
        <taxon>Gekkoninae</taxon>
        <taxon>Gekko</taxon>
    </lineage>
</organism>
<dbReference type="Gene3D" id="1.10.150.720">
    <property type="entry name" value="Haloacid dehalogenase-like hydrolase"/>
    <property type="match status" value="1"/>
</dbReference>
<proteinExistence type="inferred from homology"/>
<dbReference type="InterPro" id="IPR006439">
    <property type="entry name" value="HAD-SF_hydro_IA"/>
</dbReference>
<name>A0ABM1KY26_GEKJA</name>
<keyword evidence="3" id="KW-1185">Reference proteome</keyword>
<dbReference type="InterPro" id="IPR023214">
    <property type="entry name" value="HAD_sf"/>
</dbReference>
<dbReference type="GeneID" id="107120428"/>
<dbReference type="PANTHER" id="PTHR46191">
    <property type="match status" value="1"/>
</dbReference>
<dbReference type="SFLD" id="SFLDS00003">
    <property type="entry name" value="Haloacid_Dehalogenase"/>
    <property type="match status" value="1"/>
</dbReference>
<dbReference type="InterPro" id="IPR044924">
    <property type="entry name" value="HAD-SF_hydro_IA_REG-2-like_cap"/>
</dbReference>
<comment type="similarity">
    <text evidence="1">Belongs to the HAD-like hydrolase superfamily.</text>
</comment>
<dbReference type="NCBIfam" id="TIGR02252">
    <property type="entry name" value="DREG-2"/>
    <property type="match status" value="1"/>
</dbReference>
<dbReference type="Proteomes" id="UP000694871">
    <property type="component" value="Unplaced"/>
</dbReference>
<dbReference type="InterPro" id="IPR051828">
    <property type="entry name" value="HAD-like_hydrolase_domain"/>
</dbReference>